<evidence type="ECO:0000256" key="7">
    <source>
        <dbReference type="HAMAP-Rule" id="MF_01374"/>
    </source>
</evidence>
<dbReference type="InterPro" id="IPR017782">
    <property type="entry name" value="Hydroxyacylglutathione_Hdrlase"/>
</dbReference>
<dbReference type="Pfam" id="PF16123">
    <property type="entry name" value="HAGH_C"/>
    <property type="match status" value="1"/>
</dbReference>
<feature type="domain" description="Metallo-beta-lactamase" evidence="8">
    <location>
        <begin position="12"/>
        <end position="169"/>
    </location>
</feature>
<evidence type="ECO:0000259" key="8">
    <source>
        <dbReference type="SMART" id="SM00849"/>
    </source>
</evidence>
<organism evidence="9 10">
    <name type="scientific">Microbulbifer echini</name>
    <dbReference type="NCBI Taxonomy" id="1529067"/>
    <lineage>
        <taxon>Bacteria</taxon>
        <taxon>Pseudomonadati</taxon>
        <taxon>Pseudomonadota</taxon>
        <taxon>Gammaproteobacteria</taxon>
        <taxon>Cellvibrionales</taxon>
        <taxon>Microbulbiferaceae</taxon>
        <taxon>Microbulbifer</taxon>
    </lineage>
</organism>
<feature type="binding site" evidence="7">
    <location>
        <position position="53"/>
    </location>
    <ligand>
        <name>Zn(2+)</name>
        <dbReference type="ChEBI" id="CHEBI:29105"/>
        <label>1</label>
    </ligand>
</feature>
<dbReference type="Pfam" id="PF00753">
    <property type="entry name" value="Lactamase_B"/>
    <property type="match status" value="1"/>
</dbReference>
<dbReference type="PANTHER" id="PTHR43705">
    <property type="entry name" value="HYDROXYACYLGLUTATHIONE HYDROLASE"/>
    <property type="match status" value="1"/>
</dbReference>
<dbReference type="CDD" id="cd07723">
    <property type="entry name" value="hydroxyacylglutathione_hydrolase_MBL-fold"/>
    <property type="match status" value="1"/>
</dbReference>
<evidence type="ECO:0000313" key="9">
    <source>
        <dbReference type="EMBL" id="MFA0791931.1"/>
    </source>
</evidence>
<feature type="binding site" evidence="7">
    <location>
        <position position="131"/>
    </location>
    <ligand>
        <name>Zn(2+)</name>
        <dbReference type="ChEBI" id="CHEBI:29105"/>
        <label>1</label>
    </ligand>
</feature>
<dbReference type="EC" id="3.1.2.6" evidence="7"/>
<evidence type="ECO:0000256" key="6">
    <source>
        <dbReference type="ARBA" id="ARBA00022833"/>
    </source>
</evidence>
<evidence type="ECO:0000256" key="3">
    <source>
        <dbReference type="ARBA" id="ARBA00006759"/>
    </source>
</evidence>
<dbReference type="InterPro" id="IPR032282">
    <property type="entry name" value="HAGH_C"/>
</dbReference>
<accession>A0ABV4NR91</accession>
<dbReference type="SMART" id="SM00849">
    <property type="entry name" value="Lactamase_B"/>
    <property type="match status" value="1"/>
</dbReference>
<comment type="subunit">
    <text evidence="7">Monomer.</text>
</comment>
<comment type="similarity">
    <text evidence="3 7">Belongs to the metallo-beta-lactamase superfamily. Glyoxalase II family.</text>
</comment>
<dbReference type="Proteomes" id="UP001569414">
    <property type="component" value="Unassembled WGS sequence"/>
</dbReference>
<evidence type="ECO:0000256" key="5">
    <source>
        <dbReference type="ARBA" id="ARBA00022801"/>
    </source>
</evidence>
<comment type="function">
    <text evidence="7">Thiolesterase that catalyzes the hydrolysis of S-D-lactoyl-glutathione to form glutathione and D-lactic acid.</text>
</comment>
<proteinExistence type="inferred from homology"/>
<name>A0ABV4NR91_9GAMM</name>
<evidence type="ECO:0000256" key="2">
    <source>
        <dbReference type="ARBA" id="ARBA00004963"/>
    </source>
</evidence>
<comment type="caution">
    <text evidence="9">The sequence shown here is derived from an EMBL/GenBank/DDBJ whole genome shotgun (WGS) entry which is preliminary data.</text>
</comment>
<dbReference type="Gene3D" id="3.60.15.10">
    <property type="entry name" value="Ribonuclease Z/Hydroxyacylglutathione hydrolase-like"/>
    <property type="match status" value="1"/>
</dbReference>
<dbReference type="RefSeq" id="WP_371844362.1">
    <property type="nucleotide sequence ID" value="NZ_JBGMEL010000016.1"/>
</dbReference>
<comment type="catalytic activity">
    <reaction evidence="1 7">
        <text>an S-(2-hydroxyacyl)glutathione + H2O = a 2-hydroxy carboxylate + glutathione + H(+)</text>
        <dbReference type="Rhea" id="RHEA:21864"/>
        <dbReference type="ChEBI" id="CHEBI:15377"/>
        <dbReference type="ChEBI" id="CHEBI:15378"/>
        <dbReference type="ChEBI" id="CHEBI:57925"/>
        <dbReference type="ChEBI" id="CHEBI:58896"/>
        <dbReference type="ChEBI" id="CHEBI:71261"/>
        <dbReference type="EC" id="3.1.2.6"/>
    </reaction>
</comment>
<dbReference type="SUPFAM" id="SSF56281">
    <property type="entry name" value="Metallo-hydrolase/oxidoreductase"/>
    <property type="match status" value="1"/>
</dbReference>
<feature type="binding site" evidence="7">
    <location>
        <position position="131"/>
    </location>
    <ligand>
        <name>Zn(2+)</name>
        <dbReference type="ChEBI" id="CHEBI:29105"/>
        <label>2</label>
    </ligand>
</feature>
<gene>
    <name evidence="7 9" type="primary">gloB</name>
    <name evidence="9" type="ORF">ACCI51_15385</name>
</gene>
<dbReference type="InterPro" id="IPR035680">
    <property type="entry name" value="Clx_II_MBL"/>
</dbReference>
<comment type="pathway">
    <text evidence="2 7">Secondary metabolite metabolism; methylglyoxal degradation; (R)-lactate from methylglyoxal: step 2/2.</text>
</comment>
<reference evidence="9 10" key="1">
    <citation type="submission" date="2024-08" db="EMBL/GenBank/DDBJ databases">
        <authorList>
            <person name="Ishaq N."/>
        </authorList>
    </citation>
    <scope>NUCLEOTIDE SEQUENCE [LARGE SCALE GENOMIC DNA]</scope>
    <source>
        <strain evidence="9 10">JCM 30400</strain>
    </source>
</reference>
<dbReference type="InterPro" id="IPR036866">
    <property type="entry name" value="RibonucZ/Hydroxyglut_hydro"/>
</dbReference>
<sequence length="260" mass="28441">MLSITPIPALNDNYIWHLAKDNQHWVVDPGEAEPVIKALNGAPLSGILITHHHYDHTGGIKALHKQYQCPVFGPKSIKGVTNPIAGGDHFSLLGLALEVWDIPGHTLDHLAIILTEESSGGRSQPHLFCGDTLFAAGCGRLFEGSPKQMYDSLQKLTSLPQGTRVYCAHEYTLGNLHFAHTIEPGNSVTSKRLADSQVLREAGKPTLPSTIAEEIATNPFLRCHIPEVAQSGAKHLGQDSSKQLDEVEIFASLRDWKDHF</sequence>
<keyword evidence="6 7" id="KW-0862">Zinc</keyword>
<dbReference type="InterPro" id="IPR050110">
    <property type="entry name" value="Glyoxalase_II_hydrolase"/>
</dbReference>
<evidence type="ECO:0000313" key="10">
    <source>
        <dbReference type="Proteomes" id="UP001569414"/>
    </source>
</evidence>
<evidence type="ECO:0000256" key="4">
    <source>
        <dbReference type="ARBA" id="ARBA00022723"/>
    </source>
</evidence>
<dbReference type="InterPro" id="IPR001279">
    <property type="entry name" value="Metallo-B-lactamas"/>
</dbReference>
<feature type="binding site" evidence="7">
    <location>
        <position position="169"/>
    </location>
    <ligand>
        <name>Zn(2+)</name>
        <dbReference type="ChEBI" id="CHEBI:29105"/>
        <label>2</label>
    </ligand>
</feature>
<feature type="binding site" evidence="7">
    <location>
        <position position="51"/>
    </location>
    <ligand>
        <name>Zn(2+)</name>
        <dbReference type="ChEBI" id="CHEBI:29105"/>
        <label>1</label>
    </ligand>
</feature>
<evidence type="ECO:0000256" key="1">
    <source>
        <dbReference type="ARBA" id="ARBA00001623"/>
    </source>
</evidence>
<protein>
    <recommendedName>
        <fullName evidence="7">Hydroxyacylglutathione hydrolase</fullName>
        <ecNumber evidence="7">3.1.2.6</ecNumber>
    </recommendedName>
    <alternativeName>
        <fullName evidence="7">Glyoxalase II</fullName>
        <shortName evidence="7">Glx II</shortName>
    </alternativeName>
</protein>
<dbReference type="GO" id="GO:0004416">
    <property type="term" value="F:hydroxyacylglutathione hydrolase activity"/>
    <property type="evidence" value="ECO:0007669"/>
    <property type="project" value="UniProtKB-EC"/>
</dbReference>
<feature type="binding site" evidence="7">
    <location>
        <position position="105"/>
    </location>
    <ligand>
        <name>Zn(2+)</name>
        <dbReference type="ChEBI" id="CHEBI:29105"/>
        <label>1</label>
    </ligand>
</feature>
<dbReference type="EMBL" id="JBGMEL010000016">
    <property type="protein sequence ID" value="MFA0791931.1"/>
    <property type="molecule type" value="Genomic_DNA"/>
</dbReference>
<keyword evidence="4 7" id="KW-0479">Metal-binding</keyword>
<keyword evidence="5 7" id="KW-0378">Hydrolase</keyword>
<feature type="binding site" evidence="7">
    <location>
        <position position="56"/>
    </location>
    <ligand>
        <name>Zn(2+)</name>
        <dbReference type="ChEBI" id="CHEBI:29105"/>
        <label>2</label>
    </ligand>
</feature>
<dbReference type="NCBIfam" id="TIGR03413">
    <property type="entry name" value="GSH_gloB"/>
    <property type="match status" value="1"/>
</dbReference>
<dbReference type="HAMAP" id="MF_01374">
    <property type="entry name" value="Glyoxalase_2"/>
    <property type="match status" value="1"/>
</dbReference>
<dbReference type="PIRSF" id="PIRSF005457">
    <property type="entry name" value="Glx"/>
    <property type="match status" value="1"/>
</dbReference>
<feature type="binding site" evidence="7">
    <location>
        <position position="55"/>
    </location>
    <ligand>
        <name>Zn(2+)</name>
        <dbReference type="ChEBI" id="CHEBI:29105"/>
        <label>2</label>
    </ligand>
</feature>
<comment type="cofactor">
    <cofactor evidence="7">
        <name>Zn(2+)</name>
        <dbReference type="ChEBI" id="CHEBI:29105"/>
    </cofactor>
    <text evidence="7">Binds 2 Zn(2+) ions per subunit.</text>
</comment>
<dbReference type="PANTHER" id="PTHR43705:SF1">
    <property type="entry name" value="HYDROXYACYLGLUTATHIONE HYDROLASE GLOB"/>
    <property type="match status" value="1"/>
</dbReference>
<keyword evidence="10" id="KW-1185">Reference proteome</keyword>